<dbReference type="EC" id="4.2.-.-" evidence="4"/>
<dbReference type="EMBL" id="AMYT01000008">
    <property type="protein sequence ID" value="EKU27810.1"/>
    <property type="molecule type" value="Genomic_DNA"/>
</dbReference>
<keyword evidence="3 4" id="KW-0456">Lyase</keyword>
<comment type="caution">
    <text evidence="6">The sequence shown here is derived from an EMBL/GenBank/DDBJ whole genome shotgun (WGS) entry which is preliminary data.</text>
</comment>
<evidence type="ECO:0000256" key="3">
    <source>
        <dbReference type="ARBA" id="ARBA00023239"/>
    </source>
</evidence>
<evidence type="ECO:0000313" key="7">
    <source>
        <dbReference type="Proteomes" id="UP000016057"/>
    </source>
</evidence>
<organism evidence="6 7">
    <name type="scientific">Catellicoccus marimammalium M35/04/3</name>
    <dbReference type="NCBI Taxonomy" id="1234409"/>
    <lineage>
        <taxon>Bacteria</taxon>
        <taxon>Bacillati</taxon>
        <taxon>Bacillota</taxon>
        <taxon>Bacilli</taxon>
        <taxon>Lactobacillales</taxon>
        <taxon>Enterococcaceae</taxon>
        <taxon>Catellicoccus</taxon>
    </lineage>
</organism>
<dbReference type="PATRIC" id="fig|1234409.3.peg.246"/>
<dbReference type="RefSeq" id="WP_009488549.1">
    <property type="nucleotide sequence ID" value="NZ_AMYT01000008.1"/>
</dbReference>
<evidence type="ECO:0000259" key="5">
    <source>
        <dbReference type="Pfam" id="PF04073"/>
    </source>
</evidence>
<dbReference type="NCBIfam" id="TIGR00011">
    <property type="entry name" value="YbaK_EbsC"/>
    <property type="match status" value="1"/>
</dbReference>
<dbReference type="GO" id="GO:0006412">
    <property type="term" value="P:translation"/>
    <property type="evidence" value="ECO:0007669"/>
    <property type="project" value="UniProtKB-KW"/>
</dbReference>
<dbReference type="GO" id="GO:0016829">
    <property type="term" value="F:lyase activity"/>
    <property type="evidence" value="ECO:0007669"/>
    <property type="project" value="UniProtKB-KW"/>
</dbReference>
<dbReference type="AlphaFoldDB" id="K8ZA42"/>
<dbReference type="PIRSF" id="PIRSF006181">
    <property type="entry name" value="EbsC_YbaK"/>
    <property type="match status" value="1"/>
</dbReference>
<protein>
    <recommendedName>
        <fullName evidence="4">Cys-tRNA(Pro)/Cys-tRNA(Cys) deacylase</fullName>
        <ecNumber evidence="4">4.2.-.-</ecNumber>
    </recommendedName>
</protein>
<proteinExistence type="inferred from homology"/>
<dbReference type="PANTHER" id="PTHR30411">
    <property type="entry name" value="CYTOPLASMIC PROTEIN"/>
    <property type="match status" value="1"/>
</dbReference>
<dbReference type="InterPro" id="IPR007214">
    <property type="entry name" value="YbaK/aa-tRNA-synth-assoc-dom"/>
</dbReference>
<reference evidence="6 7" key="1">
    <citation type="journal article" date="2013" name="Genome Announc.">
        <title>Draft Genome Sequence of Catellicoccus marimammalium, a Novel Species Commonly Found in Gull Feces.</title>
        <authorList>
            <person name="Weigand M.R."/>
            <person name="Ryu H."/>
            <person name="Bozcek L."/>
            <person name="Konstantinidis K.T."/>
            <person name="Santo Domingo J.W."/>
        </authorList>
    </citation>
    <scope>NUCLEOTIDE SEQUENCE [LARGE SCALE GENOMIC DNA]</scope>
    <source>
        <strain evidence="6 7">M35/04/3</strain>
    </source>
</reference>
<dbReference type="InterPro" id="IPR004369">
    <property type="entry name" value="Prolyl-tRNA_editing_YbaK/EbsC"/>
</dbReference>
<gene>
    <name evidence="6" type="ORF">C683_0275</name>
</gene>
<dbReference type="GO" id="GO:0002161">
    <property type="term" value="F:aminoacyl-tRNA deacylase activity"/>
    <property type="evidence" value="ECO:0007669"/>
    <property type="project" value="InterPro"/>
</dbReference>
<dbReference type="Pfam" id="PF04073">
    <property type="entry name" value="tRNA_edit"/>
    <property type="match status" value="1"/>
</dbReference>
<evidence type="ECO:0000256" key="1">
    <source>
        <dbReference type="ARBA" id="ARBA00009798"/>
    </source>
</evidence>
<dbReference type="PANTHER" id="PTHR30411:SF0">
    <property type="entry name" value="CYS-TRNA(PRO)_CYS-TRNA(CYS) DEACYLASE YBAK"/>
    <property type="match status" value="1"/>
</dbReference>
<dbReference type="InterPro" id="IPR036754">
    <property type="entry name" value="YbaK/aa-tRNA-synt-asso_dom_sf"/>
</dbReference>
<sequence>MAKKKKIQKTNAMRQLDRAKIPYEIHEYAWKEDALDAEHVAEALDKKLAHVYKTIVTVGKDTGPVVAVVPGDATIDLKKLAVASHNKRVELLPLKELEGLTGYVRGGCSPLGMKKTFPTYIDEQAQSLETITVSAGRRGLQVEVDPKVFVDLVDATFAPIVMEGEEDE</sequence>
<comment type="similarity">
    <text evidence="1 4">Belongs to the prolyl-tRNA editing family. YbaK/EbsC subfamily.</text>
</comment>
<dbReference type="Proteomes" id="UP000016057">
    <property type="component" value="Unassembled WGS sequence"/>
</dbReference>
<name>K8ZA42_9ENTE</name>
<evidence type="ECO:0000256" key="2">
    <source>
        <dbReference type="ARBA" id="ARBA00022917"/>
    </source>
</evidence>
<keyword evidence="2 4" id="KW-0648">Protein biosynthesis</keyword>
<dbReference type="eggNOG" id="COG2606">
    <property type="taxonomic scope" value="Bacteria"/>
</dbReference>
<evidence type="ECO:0000256" key="4">
    <source>
        <dbReference type="PIRNR" id="PIRNR006181"/>
    </source>
</evidence>
<keyword evidence="7" id="KW-1185">Reference proteome</keyword>
<dbReference type="Gene3D" id="3.90.960.10">
    <property type="entry name" value="YbaK/aminoacyl-tRNA synthetase-associated domain"/>
    <property type="match status" value="1"/>
</dbReference>
<dbReference type="OrthoDB" id="9809296at2"/>
<evidence type="ECO:0000313" key="6">
    <source>
        <dbReference type="EMBL" id="EKU27810.1"/>
    </source>
</evidence>
<dbReference type="STRING" id="1234409.C683_0275"/>
<dbReference type="SUPFAM" id="SSF55826">
    <property type="entry name" value="YbaK/ProRS associated domain"/>
    <property type="match status" value="1"/>
</dbReference>
<accession>K8ZA42</accession>
<feature type="domain" description="YbaK/aminoacyl-tRNA synthetase-associated" evidence="5">
    <location>
        <begin position="32"/>
        <end position="151"/>
    </location>
</feature>
<dbReference type="CDD" id="cd00002">
    <property type="entry name" value="YbaK_deacylase"/>
    <property type="match status" value="1"/>
</dbReference>